<feature type="region of interest" description="Disordered" evidence="1">
    <location>
        <begin position="1"/>
        <end position="29"/>
    </location>
</feature>
<feature type="compositionally biased region" description="Basic and acidic residues" evidence="1">
    <location>
        <begin position="10"/>
        <end position="25"/>
    </location>
</feature>
<dbReference type="InterPro" id="IPR026906">
    <property type="entry name" value="LRR_5"/>
</dbReference>
<gene>
    <name evidence="2" type="ORF">TL16_g11361</name>
</gene>
<proteinExistence type="predicted"/>
<evidence type="ECO:0000313" key="3">
    <source>
        <dbReference type="Proteomes" id="UP001162640"/>
    </source>
</evidence>
<dbReference type="InterPro" id="IPR032675">
    <property type="entry name" value="LRR_dom_sf"/>
</dbReference>
<accession>A0A9W7BIG8</accession>
<comment type="caution">
    <text evidence="2">The sequence shown here is derived from an EMBL/GenBank/DDBJ whole genome shotgun (WGS) entry which is preliminary data.</text>
</comment>
<reference evidence="3" key="1">
    <citation type="journal article" date="2023" name="Commun. Biol.">
        <title>Genome analysis of Parmales, the sister group of diatoms, reveals the evolutionary specialization of diatoms from phago-mixotrophs to photoautotrophs.</title>
        <authorList>
            <person name="Ban H."/>
            <person name="Sato S."/>
            <person name="Yoshikawa S."/>
            <person name="Yamada K."/>
            <person name="Nakamura Y."/>
            <person name="Ichinomiya M."/>
            <person name="Sato N."/>
            <person name="Blanc-Mathieu R."/>
            <person name="Endo H."/>
            <person name="Kuwata A."/>
            <person name="Ogata H."/>
        </authorList>
    </citation>
    <scope>NUCLEOTIDE SEQUENCE [LARGE SCALE GENOMIC DNA]</scope>
</reference>
<dbReference type="Proteomes" id="UP001162640">
    <property type="component" value="Unassembled WGS sequence"/>
</dbReference>
<evidence type="ECO:0000256" key="1">
    <source>
        <dbReference type="SAM" id="MobiDB-lite"/>
    </source>
</evidence>
<sequence>MSKSIAYESIDDHESREMNGKRGLGDEGGENEEEILEATAAANSTTGLAPVDGFLNSVDFRRKLLEYVQPLSPVLLMLRALCTEWRELVEVKVDRGFESGSIIVHGGKDITAAEAWALKKRRKLVTRTIFPLNVTKVGGYACYFAMNLVVVDIPVGVESIGHRAFQECHSLTTVSFPTTLKSIGNRAFLECSSLETVDLLHTHLQELDTYAFSNGYMCSTLTSMTIPDSLQTLGVNAFYGCNKLVPSNISCYDNNAVVAYLRFKQSNP</sequence>
<dbReference type="SUPFAM" id="SSF52058">
    <property type="entry name" value="L domain-like"/>
    <property type="match status" value="1"/>
</dbReference>
<dbReference type="Pfam" id="PF13306">
    <property type="entry name" value="LRR_5"/>
    <property type="match status" value="1"/>
</dbReference>
<dbReference type="EMBL" id="BLQM01000424">
    <property type="protein sequence ID" value="GMH89131.1"/>
    <property type="molecule type" value="Genomic_DNA"/>
</dbReference>
<dbReference type="InterPro" id="IPR053139">
    <property type="entry name" value="Surface_bspA-like"/>
</dbReference>
<dbReference type="PANTHER" id="PTHR45661">
    <property type="entry name" value="SURFACE ANTIGEN"/>
    <property type="match status" value="1"/>
</dbReference>
<name>A0A9W7BIG8_9STRA</name>
<organism evidence="2 3">
    <name type="scientific">Triparma laevis f. inornata</name>
    <dbReference type="NCBI Taxonomy" id="1714386"/>
    <lineage>
        <taxon>Eukaryota</taxon>
        <taxon>Sar</taxon>
        <taxon>Stramenopiles</taxon>
        <taxon>Ochrophyta</taxon>
        <taxon>Bolidophyceae</taxon>
        <taxon>Parmales</taxon>
        <taxon>Triparmaceae</taxon>
        <taxon>Triparma</taxon>
    </lineage>
</organism>
<protein>
    <submittedName>
        <fullName evidence="2">Uncharacterized protein</fullName>
    </submittedName>
</protein>
<dbReference type="PANTHER" id="PTHR45661:SF3">
    <property type="entry name" value="IG-LIKE DOMAIN-CONTAINING PROTEIN"/>
    <property type="match status" value="1"/>
</dbReference>
<dbReference type="AlphaFoldDB" id="A0A9W7BIG8"/>
<dbReference type="Gene3D" id="3.80.10.10">
    <property type="entry name" value="Ribonuclease Inhibitor"/>
    <property type="match status" value="1"/>
</dbReference>
<evidence type="ECO:0000313" key="2">
    <source>
        <dbReference type="EMBL" id="GMH89131.1"/>
    </source>
</evidence>